<reference evidence="3" key="1">
    <citation type="submission" date="2022-10" db="EMBL/GenBank/DDBJ databases">
        <title>WGS of marine actinomycetes from Thailand.</title>
        <authorList>
            <person name="Thawai C."/>
        </authorList>
    </citation>
    <scope>NUCLEOTIDE SEQUENCE</scope>
    <source>
        <strain evidence="3">SW21</strain>
    </source>
</reference>
<feature type="compositionally biased region" description="Gly residues" evidence="1">
    <location>
        <begin position="304"/>
        <end position="316"/>
    </location>
</feature>
<dbReference type="InterPro" id="IPR000627">
    <property type="entry name" value="Intradiol_dOase_C"/>
</dbReference>
<evidence type="ECO:0000259" key="2">
    <source>
        <dbReference type="Pfam" id="PF00775"/>
    </source>
</evidence>
<organism evidence="3 4">
    <name type="scientific">Gordonia aquimaris</name>
    <dbReference type="NCBI Taxonomy" id="2984863"/>
    <lineage>
        <taxon>Bacteria</taxon>
        <taxon>Bacillati</taxon>
        <taxon>Actinomycetota</taxon>
        <taxon>Actinomycetes</taxon>
        <taxon>Mycobacteriales</taxon>
        <taxon>Gordoniaceae</taxon>
        <taxon>Gordonia</taxon>
    </lineage>
</organism>
<dbReference type="InterPro" id="IPR006311">
    <property type="entry name" value="TAT_signal"/>
</dbReference>
<dbReference type="PANTHER" id="PTHR34315:SF1">
    <property type="entry name" value="INTRADIOL RING-CLEAVAGE DIOXYGENASES DOMAIN-CONTAINING PROTEIN-RELATED"/>
    <property type="match status" value="1"/>
</dbReference>
<accession>A0A9X3D753</accession>
<feature type="region of interest" description="Disordered" evidence="1">
    <location>
        <begin position="46"/>
        <end position="70"/>
    </location>
</feature>
<comment type="caution">
    <text evidence="3">The sequence shown here is derived from an EMBL/GenBank/DDBJ whole genome shotgun (WGS) entry which is preliminary data.</text>
</comment>
<protein>
    <submittedName>
        <fullName evidence="3">Intradiol ring-cleavage dioxygenase</fullName>
    </submittedName>
</protein>
<evidence type="ECO:0000256" key="1">
    <source>
        <dbReference type="SAM" id="MobiDB-lite"/>
    </source>
</evidence>
<dbReference type="AlphaFoldDB" id="A0A9X3D753"/>
<dbReference type="EMBL" id="JAPKFM010000023">
    <property type="protein sequence ID" value="MCX2966115.1"/>
    <property type="molecule type" value="Genomic_DNA"/>
</dbReference>
<dbReference type="InterPro" id="IPR015889">
    <property type="entry name" value="Intradiol_dOase_core"/>
</dbReference>
<dbReference type="PANTHER" id="PTHR34315">
    <property type="match status" value="1"/>
</dbReference>
<dbReference type="RefSeq" id="WP_266063059.1">
    <property type="nucleotide sequence ID" value="NZ_JAPKFM010000023.1"/>
</dbReference>
<evidence type="ECO:0000313" key="4">
    <source>
        <dbReference type="Proteomes" id="UP001143347"/>
    </source>
</evidence>
<feature type="region of interest" description="Disordered" evidence="1">
    <location>
        <begin position="287"/>
        <end position="324"/>
    </location>
</feature>
<evidence type="ECO:0000313" key="3">
    <source>
        <dbReference type="EMBL" id="MCX2966115.1"/>
    </source>
</evidence>
<dbReference type="CDD" id="cd03457">
    <property type="entry name" value="intradiol_dioxygenase_like"/>
    <property type="match status" value="1"/>
</dbReference>
<gene>
    <name evidence="3" type="ORF">OSB52_18685</name>
</gene>
<proteinExistence type="predicted"/>
<keyword evidence="3" id="KW-0223">Dioxygenase</keyword>
<keyword evidence="3" id="KW-0560">Oxidoreductase</keyword>
<name>A0A9X3D753_9ACTN</name>
<dbReference type="Proteomes" id="UP001143347">
    <property type="component" value="Unassembled WGS sequence"/>
</dbReference>
<dbReference type="SUPFAM" id="SSF49482">
    <property type="entry name" value="Aromatic compound dioxygenase"/>
    <property type="match status" value="1"/>
</dbReference>
<sequence>MQRHDETHEHDTHEHDRGLRYDLRSLSRRRALMLLATGAVATTAAACGTDNSGSGTAASDTAGASSTDAAGATGTADGCVAAAPGETAGPYPGDGSNGPNVLIASGIVRSDIRSSFGDSSGTAEGVPATLTITLQDLVDDCSPGEGMAVYVWHCDREGNYSLYSDAAADENYLRGVQVADPDGVVRFTTIFPACYAGRWPHIHFEVFDSLEQAVAGSDARLTSQIALPEDACTEVFEYDSGYARSISNMSNVTLASDNVFGDGWDAELATVAGSPADGMDISITLGVAAKEDNQQSMGAPPSGGPGGPGMPPGGSGGPPPRQQG</sequence>
<dbReference type="PROSITE" id="PS51318">
    <property type="entry name" value="TAT"/>
    <property type="match status" value="1"/>
</dbReference>
<dbReference type="GO" id="GO:0008199">
    <property type="term" value="F:ferric iron binding"/>
    <property type="evidence" value="ECO:0007669"/>
    <property type="project" value="InterPro"/>
</dbReference>
<dbReference type="Gene3D" id="2.60.130.10">
    <property type="entry name" value="Aromatic compound dioxygenase"/>
    <property type="match status" value="1"/>
</dbReference>
<dbReference type="Pfam" id="PF00775">
    <property type="entry name" value="Dioxygenase_C"/>
    <property type="match status" value="1"/>
</dbReference>
<keyword evidence="4" id="KW-1185">Reference proteome</keyword>
<feature type="domain" description="Intradiol ring-cleavage dioxygenases" evidence="2">
    <location>
        <begin position="138"/>
        <end position="198"/>
    </location>
</feature>
<dbReference type="GO" id="GO:0016702">
    <property type="term" value="F:oxidoreductase activity, acting on single donors with incorporation of molecular oxygen, incorporation of two atoms of oxygen"/>
    <property type="evidence" value="ECO:0007669"/>
    <property type="project" value="InterPro"/>
</dbReference>